<gene>
    <name evidence="2" type="ORF">H8J20_07430</name>
</gene>
<dbReference type="PANTHER" id="PTHR43236:SF1">
    <property type="entry name" value="BLL7220 PROTEIN"/>
    <property type="match status" value="1"/>
</dbReference>
<accession>A0AAW3WMD4</accession>
<evidence type="ECO:0000259" key="1">
    <source>
        <dbReference type="Pfam" id="PF06114"/>
    </source>
</evidence>
<dbReference type="Gene3D" id="1.10.10.2910">
    <property type="match status" value="1"/>
</dbReference>
<dbReference type="AlphaFoldDB" id="A0AAW3WMD4"/>
<proteinExistence type="predicted"/>
<dbReference type="InterPro" id="IPR010359">
    <property type="entry name" value="IrrE_HExxH"/>
</dbReference>
<dbReference type="InterPro" id="IPR052345">
    <property type="entry name" value="Rad_response_metalloprotease"/>
</dbReference>
<sequence length="362" mass="41454">MIMISNDGFSPDWVSAPGETIIDLMDTYGLNEEELSKKVGLSVSKGRELISGELVLTEKIANKLEFIFDVSTQFWLTREEKYRDRKNAIELQNTEWVKSLPTSDMSRLGWLPKGLSGSKKLEHCLSFFGVSSVPEWLNFYKNKQTAIAFRKSEAFKTEEMAVLTWLKKAEHISRQQKTHSWDKEVLIASINDIRKHSLEPHPKVFIPAIRAILADAGVALVILPTPTGCPASGATCFFEQNKATLIMSFRYLRDDHFWFTLFHEIGHLVLHNCKQHRIEGVSGLSEKEEQEANEFSSNVLIPQEYRAEFNTLSSRNWINIVKFSRKIGVSKGIVLGQLQHAKKVPFDHFSKFKVKYNREDLC</sequence>
<dbReference type="Gene3D" id="1.10.260.40">
    <property type="entry name" value="lambda repressor-like DNA-binding domains"/>
    <property type="match status" value="1"/>
</dbReference>
<dbReference type="SUPFAM" id="SSF47413">
    <property type="entry name" value="lambda repressor-like DNA-binding domains"/>
    <property type="match status" value="1"/>
</dbReference>
<reference evidence="2" key="1">
    <citation type="submission" date="2020-08" db="EMBL/GenBank/DDBJ databases">
        <title>Food and environmental bacterial isolates.</title>
        <authorList>
            <person name="Richter L."/>
            <person name="Du Plessis E.M."/>
            <person name="Duvenage S."/>
            <person name="Allam M."/>
            <person name="Korsten L."/>
        </authorList>
    </citation>
    <scope>NUCLEOTIDE SEQUENCE</scope>
    <source>
        <strain evidence="2">UPMP2127</strain>
    </source>
</reference>
<dbReference type="GO" id="GO:0003677">
    <property type="term" value="F:DNA binding"/>
    <property type="evidence" value="ECO:0007669"/>
    <property type="project" value="InterPro"/>
</dbReference>
<dbReference type="PANTHER" id="PTHR43236">
    <property type="entry name" value="ANTITOXIN HIGA1"/>
    <property type="match status" value="1"/>
</dbReference>
<dbReference type="InterPro" id="IPR010982">
    <property type="entry name" value="Lambda_DNA-bd_dom_sf"/>
</dbReference>
<name>A0AAW3WMD4_SERFO</name>
<dbReference type="EMBL" id="JACNYO010000005">
    <property type="protein sequence ID" value="MBC3211966.1"/>
    <property type="molecule type" value="Genomic_DNA"/>
</dbReference>
<organism evidence="2 3">
    <name type="scientific">Serratia fonticola</name>
    <dbReference type="NCBI Taxonomy" id="47917"/>
    <lineage>
        <taxon>Bacteria</taxon>
        <taxon>Pseudomonadati</taxon>
        <taxon>Pseudomonadota</taxon>
        <taxon>Gammaproteobacteria</taxon>
        <taxon>Enterobacterales</taxon>
        <taxon>Yersiniaceae</taxon>
        <taxon>Serratia</taxon>
    </lineage>
</organism>
<dbReference type="Proteomes" id="UP000659084">
    <property type="component" value="Unassembled WGS sequence"/>
</dbReference>
<dbReference type="Pfam" id="PF06114">
    <property type="entry name" value="Peptidase_M78"/>
    <property type="match status" value="1"/>
</dbReference>
<evidence type="ECO:0000313" key="3">
    <source>
        <dbReference type="Proteomes" id="UP000659084"/>
    </source>
</evidence>
<feature type="domain" description="IrrE N-terminal-like" evidence="1">
    <location>
        <begin position="251"/>
        <end position="334"/>
    </location>
</feature>
<evidence type="ECO:0000313" key="2">
    <source>
        <dbReference type="EMBL" id="MBC3211966.1"/>
    </source>
</evidence>
<protein>
    <submittedName>
        <fullName evidence="2">ImmA/IrrE family metallo-endopeptidase</fullName>
    </submittedName>
</protein>
<comment type="caution">
    <text evidence="2">The sequence shown here is derived from an EMBL/GenBank/DDBJ whole genome shotgun (WGS) entry which is preliminary data.</text>
</comment>